<accession>A0A382ILV9</accession>
<dbReference type="InterPro" id="IPR013424">
    <property type="entry name" value="Ice-binding_C"/>
</dbReference>
<reference evidence="3" key="1">
    <citation type="submission" date="2018-05" db="EMBL/GenBank/DDBJ databases">
        <authorList>
            <person name="Lanie J.A."/>
            <person name="Ng W.-L."/>
            <person name="Kazmierczak K.M."/>
            <person name="Andrzejewski T.M."/>
            <person name="Davidsen T.M."/>
            <person name="Wayne K.J."/>
            <person name="Tettelin H."/>
            <person name="Glass J.I."/>
            <person name="Rusch D."/>
            <person name="Podicherti R."/>
            <person name="Tsui H.-C.T."/>
            <person name="Winkler M.E."/>
        </authorList>
    </citation>
    <scope>NUCLEOTIDE SEQUENCE</scope>
</reference>
<dbReference type="NCBIfam" id="TIGR02595">
    <property type="entry name" value="PEP_CTERM"/>
    <property type="match status" value="1"/>
</dbReference>
<protein>
    <recommendedName>
        <fullName evidence="2">Ice-binding protein C-terminal domain-containing protein</fullName>
    </recommendedName>
</protein>
<evidence type="ECO:0000259" key="2">
    <source>
        <dbReference type="Pfam" id="PF07589"/>
    </source>
</evidence>
<feature type="domain" description="Ice-binding protein C-terminal" evidence="2">
    <location>
        <begin position="144"/>
        <end position="165"/>
    </location>
</feature>
<keyword evidence="1" id="KW-1133">Transmembrane helix</keyword>
<proteinExistence type="predicted"/>
<keyword evidence="1" id="KW-0812">Transmembrane</keyword>
<gene>
    <name evidence="3" type="ORF">METZ01_LOCUS252717</name>
</gene>
<sequence>MKKLVLLLACTVIATSAFAQGTINFTNMKPSKQIINDASGAKLEGGFAQLYAGTSADSLSAVGSPVAFYTGTKAGYFKGGVVDAGFNGAGFFQVVAWKGADSFAAASETGMSNVIGLTPGDSTASPPGLPADLAGLEAFSLTVIPEPGTIALAVLGLAAFFVRRRK</sequence>
<keyword evidence="1" id="KW-0472">Membrane</keyword>
<organism evidence="3">
    <name type="scientific">marine metagenome</name>
    <dbReference type="NCBI Taxonomy" id="408172"/>
    <lineage>
        <taxon>unclassified sequences</taxon>
        <taxon>metagenomes</taxon>
        <taxon>ecological metagenomes</taxon>
    </lineage>
</organism>
<dbReference type="EMBL" id="UINC01067822">
    <property type="protein sequence ID" value="SVB99863.1"/>
    <property type="molecule type" value="Genomic_DNA"/>
</dbReference>
<name>A0A382ILV9_9ZZZZ</name>
<dbReference type="AlphaFoldDB" id="A0A382ILV9"/>
<evidence type="ECO:0000256" key="1">
    <source>
        <dbReference type="SAM" id="Phobius"/>
    </source>
</evidence>
<dbReference type="Pfam" id="PF07589">
    <property type="entry name" value="PEP-CTERM"/>
    <property type="match status" value="1"/>
</dbReference>
<feature type="transmembrane region" description="Helical" evidence="1">
    <location>
        <begin position="138"/>
        <end position="162"/>
    </location>
</feature>
<evidence type="ECO:0000313" key="3">
    <source>
        <dbReference type="EMBL" id="SVB99863.1"/>
    </source>
</evidence>